<dbReference type="AlphaFoldDB" id="A0AA35P658"/>
<dbReference type="Proteomes" id="UP001178461">
    <property type="component" value="Chromosome 6"/>
</dbReference>
<accession>A0AA35P658</accession>
<evidence type="ECO:0000313" key="2">
    <source>
        <dbReference type="Proteomes" id="UP001178461"/>
    </source>
</evidence>
<feature type="non-terminal residue" evidence="1">
    <location>
        <position position="1"/>
    </location>
</feature>
<feature type="non-terminal residue" evidence="1">
    <location>
        <position position="247"/>
    </location>
</feature>
<reference evidence="1" key="1">
    <citation type="submission" date="2022-12" db="EMBL/GenBank/DDBJ databases">
        <authorList>
            <person name="Alioto T."/>
            <person name="Alioto T."/>
            <person name="Gomez Garrido J."/>
        </authorList>
    </citation>
    <scope>NUCLEOTIDE SEQUENCE</scope>
</reference>
<protein>
    <submittedName>
        <fullName evidence="1">RRM domain-containing protein</fullName>
    </submittedName>
</protein>
<keyword evidence="2" id="KW-1185">Reference proteome</keyword>
<gene>
    <name evidence="1" type="ORF">PODLI_1B039642</name>
</gene>
<dbReference type="EMBL" id="OX395131">
    <property type="protein sequence ID" value="CAI5776469.1"/>
    <property type="molecule type" value="Genomic_DNA"/>
</dbReference>
<name>A0AA35P658_9SAUR</name>
<evidence type="ECO:0000313" key="1">
    <source>
        <dbReference type="EMBL" id="CAI5776469.1"/>
    </source>
</evidence>
<proteinExistence type="predicted"/>
<organism evidence="1 2">
    <name type="scientific">Podarcis lilfordi</name>
    <name type="common">Lilford's wall lizard</name>
    <dbReference type="NCBI Taxonomy" id="74358"/>
    <lineage>
        <taxon>Eukaryota</taxon>
        <taxon>Metazoa</taxon>
        <taxon>Chordata</taxon>
        <taxon>Craniata</taxon>
        <taxon>Vertebrata</taxon>
        <taxon>Euteleostomi</taxon>
        <taxon>Lepidosauria</taxon>
        <taxon>Squamata</taxon>
        <taxon>Bifurcata</taxon>
        <taxon>Unidentata</taxon>
        <taxon>Episquamata</taxon>
        <taxon>Laterata</taxon>
        <taxon>Lacertibaenia</taxon>
        <taxon>Lacertidae</taxon>
        <taxon>Podarcis</taxon>
    </lineage>
</organism>
<sequence>RSMDLLHVRKESASALTFFKQLYQTKLQPGAQLTVEGSRSSAQQPASYRASQHVCNDRSLFISFEEEIANCIYCPSVDNLLSVRCFARQGITVRFLKSMCEFFEGNKRLLAAQSSQGLRNEVLSDNQIADIFTKALPKDQDEQWLPIYRMLFPKEGMWLPSLTPLPPQSTKGTQLNTHDPLDLSNYRPVSNLPFLGKTVLVALTDDLHLSAAFDMVDHELLDHRLADVGIQGTVLQWLRSFLSGSGL</sequence>
<dbReference type="PANTHER" id="PTHR33332">
    <property type="entry name" value="REVERSE TRANSCRIPTASE DOMAIN-CONTAINING PROTEIN"/>
    <property type="match status" value="1"/>
</dbReference>